<feature type="non-terminal residue" evidence="2">
    <location>
        <position position="114"/>
    </location>
</feature>
<keyword evidence="1" id="KW-0812">Transmembrane</keyword>
<dbReference type="EMBL" id="JYDH01001881">
    <property type="protein sequence ID" value="KRY24264.1"/>
    <property type="molecule type" value="Genomic_DNA"/>
</dbReference>
<keyword evidence="1" id="KW-0472">Membrane</keyword>
<name>A0A0V1AHH4_TRISP</name>
<dbReference type="AlphaFoldDB" id="A0A0V1AHH4"/>
<proteinExistence type="predicted"/>
<gene>
    <name evidence="2" type="ORF">T01_3470</name>
</gene>
<comment type="caution">
    <text evidence="2">The sequence shown here is derived from an EMBL/GenBank/DDBJ whole genome shotgun (WGS) entry which is preliminary data.</text>
</comment>
<organism evidence="2 3">
    <name type="scientific">Trichinella spiralis</name>
    <name type="common">Trichina worm</name>
    <dbReference type="NCBI Taxonomy" id="6334"/>
    <lineage>
        <taxon>Eukaryota</taxon>
        <taxon>Metazoa</taxon>
        <taxon>Ecdysozoa</taxon>
        <taxon>Nematoda</taxon>
        <taxon>Enoplea</taxon>
        <taxon>Dorylaimia</taxon>
        <taxon>Trichinellida</taxon>
        <taxon>Trichinellidae</taxon>
        <taxon>Trichinella</taxon>
    </lineage>
</organism>
<evidence type="ECO:0000313" key="2">
    <source>
        <dbReference type="EMBL" id="KRY24264.1"/>
    </source>
</evidence>
<dbReference type="OrthoDB" id="5918764at2759"/>
<keyword evidence="1" id="KW-1133">Transmembrane helix</keyword>
<dbReference type="InParanoid" id="A0A0V1AHH4"/>
<feature type="transmembrane region" description="Helical" evidence="1">
    <location>
        <begin position="20"/>
        <end position="41"/>
    </location>
</feature>
<accession>A0A0V1AHH4</accession>
<sequence length="114" mass="13685">MLDSRMFNCEFVKRFQYVIRMAAVIQWIAMVVAILYLILLYRKAKNTDWRRRREIRHNQVLKDIGCFKSVPLRFYSKVPSGEYRCGRNAQQMACKKIVAVRRDPPLNRIMVQMK</sequence>
<keyword evidence="3" id="KW-1185">Reference proteome</keyword>
<evidence type="ECO:0000256" key="1">
    <source>
        <dbReference type="SAM" id="Phobius"/>
    </source>
</evidence>
<reference evidence="2 3" key="1">
    <citation type="submission" date="2015-01" db="EMBL/GenBank/DDBJ databases">
        <title>Evolution of Trichinella species and genotypes.</title>
        <authorList>
            <person name="Korhonen P.K."/>
            <person name="Edoardo P."/>
            <person name="Giuseppe L.R."/>
            <person name="Gasser R.B."/>
        </authorList>
    </citation>
    <scope>NUCLEOTIDE SEQUENCE [LARGE SCALE GENOMIC DNA]</scope>
    <source>
        <strain evidence="2">ISS3</strain>
    </source>
</reference>
<protein>
    <submittedName>
        <fullName evidence="2">Uncharacterized protein</fullName>
    </submittedName>
</protein>
<evidence type="ECO:0000313" key="3">
    <source>
        <dbReference type="Proteomes" id="UP000054776"/>
    </source>
</evidence>
<dbReference type="Proteomes" id="UP000054776">
    <property type="component" value="Unassembled WGS sequence"/>
</dbReference>